<keyword evidence="1" id="KW-0547">Nucleotide-binding</keyword>
<evidence type="ECO:0000256" key="4">
    <source>
        <dbReference type="ARBA" id="ARBA00023125"/>
    </source>
</evidence>
<evidence type="ECO:0000259" key="6">
    <source>
        <dbReference type="PROSITE" id="PS50045"/>
    </source>
</evidence>
<keyword evidence="4" id="KW-0238">DNA-binding</keyword>
<dbReference type="CDD" id="cd00009">
    <property type="entry name" value="AAA"/>
    <property type="match status" value="1"/>
</dbReference>
<dbReference type="EMBL" id="CP003985">
    <property type="protein sequence ID" value="AGF78412.1"/>
    <property type="molecule type" value="Genomic_DNA"/>
</dbReference>
<proteinExistence type="predicted"/>
<dbReference type="Pfam" id="PF25601">
    <property type="entry name" value="AAA_lid_14"/>
    <property type="match status" value="1"/>
</dbReference>
<dbReference type="PROSITE" id="PS50045">
    <property type="entry name" value="SIGMA54_INTERACT_4"/>
    <property type="match status" value="1"/>
</dbReference>
<dbReference type="AlphaFoldDB" id="M1P9U1"/>
<dbReference type="HOGENOM" id="CLU_000445_125_2_7"/>
<dbReference type="InterPro" id="IPR002197">
    <property type="entry name" value="HTH_Fis"/>
</dbReference>
<dbReference type="Gene3D" id="1.10.8.60">
    <property type="match status" value="1"/>
</dbReference>
<dbReference type="SMART" id="SM00065">
    <property type="entry name" value="GAF"/>
    <property type="match status" value="1"/>
</dbReference>
<dbReference type="SUPFAM" id="SSF55781">
    <property type="entry name" value="GAF domain-like"/>
    <property type="match status" value="1"/>
</dbReference>
<dbReference type="GO" id="GO:0006355">
    <property type="term" value="P:regulation of DNA-templated transcription"/>
    <property type="evidence" value="ECO:0007669"/>
    <property type="project" value="InterPro"/>
</dbReference>
<keyword evidence="3" id="KW-0805">Transcription regulation</keyword>
<dbReference type="InterPro" id="IPR003018">
    <property type="entry name" value="GAF"/>
</dbReference>
<organism evidence="7 8">
    <name type="scientific">Desulfocapsa sulfexigens (strain DSM 10523 / SB164P1)</name>
    <dbReference type="NCBI Taxonomy" id="1167006"/>
    <lineage>
        <taxon>Bacteria</taxon>
        <taxon>Pseudomonadati</taxon>
        <taxon>Thermodesulfobacteriota</taxon>
        <taxon>Desulfobulbia</taxon>
        <taxon>Desulfobulbales</taxon>
        <taxon>Desulfocapsaceae</taxon>
        <taxon>Desulfocapsa</taxon>
    </lineage>
</organism>
<keyword evidence="8" id="KW-1185">Reference proteome</keyword>
<dbReference type="FunFam" id="3.40.50.300:FF:000006">
    <property type="entry name" value="DNA-binding transcriptional regulator NtrC"/>
    <property type="match status" value="1"/>
</dbReference>
<dbReference type="InterPro" id="IPR027417">
    <property type="entry name" value="P-loop_NTPase"/>
</dbReference>
<dbReference type="PATRIC" id="fig|1167006.5.peg.2043"/>
<dbReference type="Proteomes" id="UP000011721">
    <property type="component" value="Chromosome"/>
</dbReference>
<evidence type="ECO:0000313" key="8">
    <source>
        <dbReference type="Proteomes" id="UP000011721"/>
    </source>
</evidence>
<dbReference type="InterPro" id="IPR009057">
    <property type="entry name" value="Homeodomain-like_sf"/>
</dbReference>
<evidence type="ECO:0000313" key="7">
    <source>
        <dbReference type="EMBL" id="AGF78412.1"/>
    </source>
</evidence>
<dbReference type="GO" id="GO:0043565">
    <property type="term" value="F:sequence-specific DNA binding"/>
    <property type="evidence" value="ECO:0007669"/>
    <property type="project" value="InterPro"/>
</dbReference>
<dbReference type="Pfam" id="PF02954">
    <property type="entry name" value="HTH_8"/>
    <property type="match status" value="1"/>
</dbReference>
<feature type="domain" description="Sigma-54 factor interaction" evidence="6">
    <location>
        <begin position="221"/>
        <end position="450"/>
    </location>
</feature>
<protein>
    <submittedName>
        <fullName evidence="7">GAF, AAA-type ATPase, and DNA binding domain-containing transcriptional regulator</fullName>
    </submittedName>
</protein>
<dbReference type="GO" id="GO:0005524">
    <property type="term" value="F:ATP binding"/>
    <property type="evidence" value="ECO:0007669"/>
    <property type="project" value="UniProtKB-KW"/>
</dbReference>
<dbReference type="eggNOG" id="COG2203">
    <property type="taxonomic scope" value="Bacteria"/>
</dbReference>
<dbReference type="KEGG" id="dsf:UWK_01855"/>
<accession>M1P9U1</accession>
<dbReference type="PANTHER" id="PTHR32071:SF81">
    <property type="entry name" value="PROPIONATE CATABOLISM OPERON REGULATORY PROTEIN"/>
    <property type="match status" value="1"/>
</dbReference>
<dbReference type="InterPro" id="IPR058031">
    <property type="entry name" value="AAA_lid_NorR"/>
</dbReference>
<dbReference type="Pfam" id="PF13185">
    <property type="entry name" value="GAF_2"/>
    <property type="match status" value="1"/>
</dbReference>
<gene>
    <name evidence="7" type="ordered locus">UWK_01855</name>
</gene>
<dbReference type="eggNOG" id="COG3829">
    <property type="taxonomic scope" value="Bacteria"/>
</dbReference>
<dbReference type="OrthoDB" id="9761019at2"/>
<dbReference type="PANTHER" id="PTHR32071">
    <property type="entry name" value="TRANSCRIPTIONAL REGULATORY PROTEIN"/>
    <property type="match status" value="1"/>
</dbReference>
<evidence type="ECO:0000256" key="3">
    <source>
        <dbReference type="ARBA" id="ARBA00023015"/>
    </source>
</evidence>
<evidence type="ECO:0000256" key="2">
    <source>
        <dbReference type="ARBA" id="ARBA00022840"/>
    </source>
</evidence>
<dbReference type="Gene3D" id="3.30.450.40">
    <property type="match status" value="1"/>
</dbReference>
<sequence>MKGCKVSCNRKVSFRYMGKVKEKRHMESVKTLSLLQQRLTHVSGSWSVDEYNSLITFYIRILPRLMEVERCTIFLKEPGAESLLSMHGTGLESNVIEAPLEGSIVGRVIAGGQSVIENNLRVKNGYHHEADEQTGFQSRNTLCTPIHNVSSNKVLGVIQLLNSLGSDFFDGEQQKELEEIAGYLSISIESILLKKKIASIAREFDSEVTRLEFDAVTDGRFIAESPAMREVLDLVLVLRDTPVNVLIQGENGTGKELVAKMIHENAGKDGRPFIPVNCACLPEALVESEFFGHEKGAFTGADRSRKGRFEEAKGGVLFLDEIGEMPLIVQPKFLRAIQEQEGSRLGSSDIIPYDVRLISATNRNLAKEVEKGRFREDLFFRIFSVEIEIPPLRERKEDILPLALSFLEDTNRKFKKNVAGFSPDLLALLEEYPWPGNVRQLLKEVERLVALTKDNLIMEVETCSRELLAFSRSNYVGDAAAASDGYSLPDQVTALEKRLIHKAMKKAAGNKTQAAGLLHITRQGLLKKIKRYELML</sequence>
<dbReference type="InterPro" id="IPR002078">
    <property type="entry name" value="Sigma_54_int"/>
</dbReference>
<dbReference type="InterPro" id="IPR029016">
    <property type="entry name" value="GAF-like_dom_sf"/>
</dbReference>
<evidence type="ECO:0000256" key="5">
    <source>
        <dbReference type="ARBA" id="ARBA00023163"/>
    </source>
</evidence>
<reference evidence="8" key="1">
    <citation type="journal article" date="2013" name="Stand. Genomic Sci.">
        <title>Complete genome sequence of Desulfocapsa sulfexigens, a marine deltaproteobacterium specialized in disproportionating inorganic sulfur compounds.</title>
        <authorList>
            <person name="Finster K.W."/>
            <person name="Kjeldsen K.U."/>
            <person name="Kube M."/>
            <person name="Reinhardt R."/>
            <person name="Mussmann M."/>
            <person name="Amann R."/>
            <person name="Schreiber L."/>
        </authorList>
    </citation>
    <scope>NUCLEOTIDE SEQUENCE [LARGE SCALE GENOMIC DNA]</scope>
    <source>
        <strain evidence="8">DSM 10523 / SB164P1</strain>
    </source>
</reference>
<name>M1P9U1_DESSD</name>
<dbReference type="SUPFAM" id="SSF52540">
    <property type="entry name" value="P-loop containing nucleoside triphosphate hydrolases"/>
    <property type="match status" value="1"/>
</dbReference>
<dbReference type="SUPFAM" id="SSF46689">
    <property type="entry name" value="Homeodomain-like"/>
    <property type="match status" value="1"/>
</dbReference>
<keyword evidence="5" id="KW-0804">Transcription</keyword>
<keyword evidence="2" id="KW-0067">ATP-binding</keyword>
<dbReference type="STRING" id="1167006.UWK_01855"/>
<dbReference type="SMART" id="SM00382">
    <property type="entry name" value="AAA"/>
    <property type="match status" value="1"/>
</dbReference>
<dbReference type="Pfam" id="PF00158">
    <property type="entry name" value="Sigma54_activat"/>
    <property type="match status" value="1"/>
</dbReference>
<dbReference type="InterPro" id="IPR003593">
    <property type="entry name" value="AAA+_ATPase"/>
</dbReference>
<dbReference type="PRINTS" id="PR01590">
    <property type="entry name" value="HTHFIS"/>
</dbReference>
<dbReference type="Gene3D" id="3.40.50.300">
    <property type="entry name" value="P-loop containing nucleotide triphosphate hydrolases"/>
    <property type="match status" value="1"/>
</dbReference>
<dbReference type="Gene3D" id="1.10.10.60">
    <property type="entry name" value="Homeodomain-like"/>
    <property type="match status" value="1"/>
</dbReference>
<evidence type="ECO:0000256" key="1">
    <source>
        <dbReference type="ARBA" id="ARBA00022741"/>
    </source>
</evidence>